<evidence type="ECO:0000256" key="4">
    <source>
        <dbReference type="ARBA" id="ARBA00022722"/>
    </source>
</evidence>
<comment type="caution">
    <text evidence="9">The sequence shown here is derived from an EMBL/GenBank/DDBJ whole genome shotgun (WGS) entry which is preliminary data.</text>
</comment>
<reference evidence="9 10" key="1">
    <citation type="journal article" date="2018" name="Elife">
        <title>Firefly genomes illuminate parallel origins of bioluminescence in beetles.</title>
        <authorList>
            <person name="Fallon T.R."/>
            <person name="Lower S.E."/>
            <person name="Chang C.H."/>
            <person name="Bessho-Uehara M."/>
            <person name="Martin G.J."/>
            <person name="Bewick A.J."/>
            <person name="Behringer M."/>
            <person name="Debat H.J."/>
            <person name="Wong I."/>
            <person name="Day J.C."/>
            <person name="Suvorov A."/>
            <person name="Silva C.J."/>
            <person name="Stanger-Hall K.F."/>
            <person name="Hall D.W."/>
            <person name="Schmitz R.J."/>
            <person name="Nelson D.R."/>
            <person name="Lewis S.M."/>
            <person name="Shigenobu S."/>
            <person name="Bybee S.M."/>
            <person name="Larracuente A.M."/>
            <person name="Oba Y."/>
            <person name="Weng J.K."/>
        </authorList>
    </citation>
    <scope>NUCLEOTIDE SEQUENCE [LARGE SCALE GENOMIC DNA]</scope>
    <source>
        <strain evidence="9">1611_PpyrPB1</strain>
        <tissue evidence="9">Whole body</tissue>
    </source>
</reference>
<proteinExistence type="inferred from homology"/>
<dbReference type="InParanoid" id="A0A5N4B7Q7"/>
<evidence type="ECO:0000256" key="7">
    <source>
        <dbReference type="ARBA" id="ARBA00023242"/>
    </source>
</evidence>
<evidence type="ECO:0000313" key="10">
    <source>
        <dbReference type="Proteomes" id="UP000327044"/>
    </source>
</evidence>
<dbReference type="AlphaFoldDB" id="A0A5N4B7Q7"/>
<keyword evidence="10" id="KW-1185">Reference proteome</keyword>
<protein>
    <recommendedName>
        <fullName evidence="8">DDE Tnp4 domain-containing protein</fullName>
    </recommendedName>
</protein>
<sequence length="417" mass="48670">MAEIVRAGIAIVAQLLIDELNNLHAIKKRRPRRMWIREWIKRRNEFGASATFLREVALEDPETFRNHLRLTTNQFEELLSMVEHLIKKQDTLMRAAVEPRIKLQITLRYLATGDSFSTLEHMYRIPKSTISKFLPEVLKAIYEGLKDFIKFPSTEDEWLKIAEDLDKTTNFPNLLGAVDGKHVRIIPPRGSGSYFFNYKGEHSLVLMAVVNSNYEFIMIDFGVNGRISNGGVIEYTKFYDKLKNGTLCLPPPRSLKNTNHSFPFIFVGDEAFTLRPDFLKPFNQRELDHDKKIFNYRLSRARCRVENTFGIMSARFRIFHTAIGINLKAIERVVLACCVLHNFLRRKYASLYTPDNYCFDRENIDTGTTELGLQCNMNNLQRSYNRHSNNTAKEVRQLFMDYFNQNGAVSWQERMIR</sequence>
<name>A0A5N4B7Q7_PHOPY</name>
<evidence type="ECO:0000313" key="9">
    <source>
        <dbReference type="EMBL" id="KAB0805390.1"/>
    </source>
</evidence>
<evidence type="ECO:0000256" key="3">
    <source>
        <dbReference type="ARBA" id="ARBA00006958"/>
    </source>
</evidence>
<dbReference type="GO" id="GO:0004518">
    <property type="term" value="F:nuclease activity"/>
    <property type="evidence" value="ECO:0007669"/>
    <property type="project" value="UniProtKB-KW"/>
</dbReference>
<feature type="domain" description="DDE Tnp4" evidence="8">
    <location>
        <begin position="178"/>
        <end position="342"/>
    </location>
</feature>
<gene>
    <name evidence="9" type="ORF">PPYR_02360</name>
</gene>
<organism evidence="9 10">
    <name type="scientific">Photinus pyralis</name>
    <name type="common">Common eastern firefly</name>
    <name type="synonym">Lampyris pyralis</name>
    <dbReference type="NCBI Taxonomy" id="7054"/>
    <lineage>
        <taxon>Eukaryota</taxon>
        <taxon>Metazoa</taxon>
        <taxon>Ecdysozoa</taxon>
        <taxon>Arthropoda</taxon>
        <taxon>Hexapoda</taxon>
        <taxon>Insecta</taxon>
        <taxon>Pterygota</taxon>
        <taxon>Neoptera</taxon>
        <taxon>Endopterygota</taxon>
        <taxon>Coleoptera</taxon>
        <taxon>Polyphaga</taxon>
        <taxon>Elateriformia</taxon>
        <taxon>Elateroidea</taxon>
        <taxon>Lampyridae</taxon>
        <taxon>Lampyrinae</taxon>
        <taxon>Photinus</taxon>
    </lineage>
</organism>
<dbReference type="PANTHER" id="PTHR22930">
    <property type="match status" value="1"/>
</dbReference>
<dbReference type="InterPro" id="IPR045249">
    <property type="entry name" value="HARBI1-like"/>
</dbReference>
<dbReference type="InterPro" id="IPR027806">
    <property type="entry name" value="HARBI1_dom"/>
</dbReference>
<dbReference type="FunCoup" id="A0A5N4B7Q7">
    <property type="interactions" value="1"/>
</dbReference>
<evidence type="ECO:0000256" key="1">
    <source>
        <dbReference type="ARBA" id="ARBA00001968"/>
    </source>
</evidence>
<comment type="cofactor">
    <cofactor evidence="1">
        <name>a divalent metal cation</name>
        <dbReference type="ChEBI" id="CHEBI:60240"/>
    </cofactor>
</comment>
<keyword evidence="5" id="KW-0479">Metal-binding</keyword>
<dbReference type="Pfam" id="PF13359">
    <property type="entry name" value="DDE_Tnp_4"/>
    <property type="match status" value="1"/>
</dbReference>
<keyword evidence="4" id="KW-0540">Nuclease</keyword>
<evidence type="ECO:0000256" key="2">
    <source>
        <dbReference type="ARBA" id="ARBA00004123"/>
    </source>
</evidence>
<evidence type="ECO:0000259" key="8">
    <source>
        <dbReference type="Pfam" id="PF13359"/>
    </source>
</evidence>
<dbReference type="GO" id="GO:0046872">
    <property type="term" value="F:metal ion binding"/>
    <property type="evidence" value="ECO:0007669"/>
    <property type="project" value="UniProtKB-KW"/>
</dbReference>
<keyword evidence="7" id="KW-0539">Nucleus</keyword>
<dbReference type="PANTHER" id="PTHR22930:SF269">
    <property type="entry name" value="NUCLEASE HARBI1-LIKE PROTEIN"/>
    <property type="match status" value="1"/>
</dbReference>
<dbReference type="EMBL" id="VVIM01000001">
    <property type="protein sequence ID" value="KAB0805390.1"/>
    <property type="molecule type" value="Genomic_DNA"/>
</dbReference>
<dbReference type="GO" id="GO:0005634">
    <property type="term" value="C:nucleus"/>
    <property type="evidence" value="ECO:0007669"/>
    <property type="project" value="UniProtKB-SubCell"/>
</dbReference>
<evidence type="ECO:0000256" key="6">
    <source>
        <dbReference type="ARBA" id="ARBA00022801"/>
    </source>
</evidence>
<evidence type="ECO:0000256" key="5">
    <source>
        <dbReference type="ARBA" id="ARBA00022723"/>
    </source>
</evidence>
<dbReference type="GO" id="GO:0016787">
    <property type="term" value="F:hydrolase activity"/>
    <property type="evidence" value="ECO:0007669"/>
    <property type="project" value="UniProtKB-KW"/>
</dbReference>
<keyword evidence="6" id="KW-0378">Hydrolase</keyword>
<accession>A0A5N4B7Q7</accession>
<comment type="subcellular location">
    <subcellularLocation>
        <location evidence="2">Nucleus</location>
    </subcellularLocation>
</comment>
<dbReference type="Proteomes" id="UP000327044">
    <property type="component" value="Unassembled WGS sequence"/>
</dbReference>
<comment type="similarity">
    <text evidence="3">Belongs to the HARBI1 family.</text>
</comment>